<dbReference type="InterPro" id="IPR050297">
    <property type="entry name" value="LipidA_mod_glycosyltrf_83"/>
</dbReference>
<dbReference type="PANTHER" id="PTHR33908:SF11">
    <property type="entry name" value="MEMBRANE PROTEIN"/>
    <property type="match status" value="1"/>
</dbReference>
<keyword evidence="4" id="KW-0808">Transferase</keyword>
<keyword evidence="6 8" id="KW-1133">Transmembrane helix</keyword>
<evidence type="ECO:0000256" key="6">
    <source>
        <dbReference type="ARBA" id="ARBA00022989"/>
    </source>
</evidence>
<name>A0A2G6EE68_9BACT</name>
<keyword evidence="3" id="KW-0328">Glycosyltransferase</keyword>
<evidence type="ECO:0000256" key="4">
    <source>
        <dbReference type="ARBA" id="ARBA00022679"/>
    </source>
</evidence>
<keyword evidence="2" id="KW-1003">Cell membrane</keyword>
<feature type="transmembrane region" description="Helical" evidence="8">
    <location>
        <begin position="823"/>
        <end position="840"/>
    </location>
</feature>
<gene>
    <name evidence="10" type="ORF">CSB45_00260</name>
</gene>
<dbReference type="EMBL" id="PDPS01000007">
    <property type="protein sequence ID" value="PID60393.1"/>
    <property type="molecule type" value="Genomic_DNA"/>
</dbReference>
<dbReference type="Pfam" id="PF13231">
    <property type="entry name" value="PMT_2"/>
    <property type="match status" value="1"/>
</dbReference>
<feature type="transmembrane region" description="Helical" evidence="8">
    <location>
        <begin position="773"/>
        <end position="793"/>
    </location>
</feature>
<keyword evidence="7 8" id="KW-0472">Membrane</keyword>
<dbReference type="InterPro" id="IPR038731">
    <property type="entry name" value="RgtA/B/C-like"/>
</dbReference>
<reference evidence="10 11" key="1">
    <citation type="submission" date="2017-10" db="EMBL/GenBank/DDBJ databases">
        <title>Novel microbial diversity and functional potential in the marine mammal oral microbiome.</title>
        <authorList>
            <person name="Dudek N.K."/>
            <person name="Sun C.L."/>
            <person name="Burstein D."/>
            <person name="Kantor R.S."/>
            <person name="Aliaga Goltsman D.S."/>
            <person name="Bik E.M."/>
            <person name="Thomas B.C."/>
            <person name="Banfield J.F."/>
            <person name="Relman D.A."/>
        </authorList>
    </citation>
    <scope>NUCLEOTIDE SEQUENCE [LARGE SCALE GENOMIC DNA]</scope>
    <source>
        <strain evidence="10">DOLZORAL124_49_17</strain>
    </source>
</reference>
<feature type="transmembrane region" description="Helical" evidence="8">
    <location>
        <begin position="799"/>
        <end position="816"/>
    </location>
</feature>
<feature type="transmembrane region" description="Helical" evidence="8">
    <location>
        <begin position="585"/>
        <end position="610"/>
    </location>
</feature>
<feature type="transmembrane region" description="Helical" evidence="8">
    <location>
        <begin position="480"/>
        <end position="499"/>
    </location>
</feature>
<feature type="transmembrane region" description="Helical" evidence="8">
    <location>
        <begin position="506"/>
        <end position="525"/>
    </location>
</feature>
<feature type="transmembrane region" description="Helical" evidence="8">
    <location>
        <begin position="380"/>
        <end position="401"/>
    </location>
</feature>
<feature type="transmembrane region" description="Helical" evidence="8">
    <location>
        <begin position="554"/>
        <end position="573"/>
    </location>
</feature>
<dbReference type="GO" id="GO:0016763">
    <property type="term" value="F:pentosyltransferase activity"/>
    <property type="evidence" value="ECO:0007669"/>
    <property type="project" value="TreeGrafter"/>
</dbReference>
<dbReference type="GO" id="GO:0005886">
    <property type="term" value="C:plasma membrane"/>
    <property type="evidence" value="ECO:0007669"/>
    <property type="project" value="UniProtKB-SubCell"/>
</dbReference>
<evidence type="ECO:0000256" key="3">
    <source>
        <dbReference type="ARBA" id="ARBA00022676"/>
    </source>
</evidence>
<feature type="transmembrane region" description="Helical" evidence="8">
    <location>
        <begin position="42"/>
        <end position="62"/>
    </location>
</feature>
<evidence type="ECO:0000313" key="11">
    <source>
        <dbReference type="Proteomes" id="UP000229740"/>
    </source>
</evidence>
<feature type="transmembrane region" description="Helical" evidence="8">
    <location>
        <begin position="622"/>
        <end position="641"/>
    </location>
</feature>
<evidence type="ECO:0000259" key="9">
    <source>
        <dbReference type="Pfam" id="PF13231"/>
    </source>
</evidence>
<keyword evidence="5 8" id="KW-0812">Transmembrane</keyword>
<dbReference type="PANTHER" id="PTHR33908">
    <property type="entry name" value="MANNOSYLTRANSFERASE YKCB-RELATED"/>
    <property type="match status" value="1"/>
</dbReference>
<proteinExistence type="predicted"/>
<accession>A0A2G6EE68</accession>
<dbReference type="GO" id="GO:0009103">
    <property type="term" value="P:lipopolysaccharide biosynthetic process"/>
    <property type="evidence" value="ECO:0007669"/>
    <property type="project" value="UniProtKB-ARBA"/>
</dbReference>
<feature type="transmembrane region" description="Helical" evidence="8">
    <location>
        <begin position="531"/>
        <end position="549"/>
    </location>
</feature>
<evidence type="ECO:0000256" key="8">
    <source>
        <dbReference type="SAM" id="Phobius"/>
    </source>
</evidence>
<evidence type="ECO:0000256" key="2">
    <source>
        <dbReference type="ARBA" id="ARBA00022475"/>
    </source>
</evidence>
<dbReference type="AlphaFoldDB" id="A0A2G6EE68"/>
<feature type="transmembrane region" description="Helical" evidence="8">
    <location>
        <begin position="748"/>
        <end position="766"/>
    </location>
</feature>
<comment type="caution">
    <text evidence="10">The sequence shown here is derived from an EMBL/GenBank/DDBJ whole genome shotgun (WGS) entry which is preliminary data.</text>
</comment>
<sequence length="874" mass="99965">MIDPFVVSFDADLRVAAILGILTLIFLFHYSAITALHRGKLYFWLGCSAVIIGAVTTTGFHVTKIPRGVLGTYYGTPDLSGKPVDSLRYFERPGQRIDRFIDFDPNDFNDRYPFSGSSFSVEWEGYIYLPTAMSGIELESNCATELTLDGRLIQSPPLEIDAGRPEAGAFLGDWSYNESRQDGDKLQTFVWSSGAESDVYLGIPEPDDYRLSFRALSFQYPGSPEQHVTVAANGIVLETVPFPASWDWKTYTVSVPRSVFRQAGPSVLWIRFSYSNPVRPSEVIDSSSDRRNISIALDTLSVKRISGEVRSPAFPARQQQFSSGIHRIRVKAYSDGHNPFIRLVWKTHKRSQWRRIPADYLFPSASRTAQCEKTFSRERAALSLSIIYKWGLVLLLLGLLVRAHYPQLKALRGKTFLNRHTLLLASIVVFAFLVRLLFLFEMRSLDSSFYVLPDTTDHLSYWFFARGFFRGYWPSLTHEAFFQAPLISYYLILCSILFGESMLMTRIATAFLSACSLMFVFGIARRAFNNPVAYTAAALCACNGVLIFYDTSLLLGPLIVFLNLATLCLMYILRERLSWRTTILLGLVIGLTGLARANIVLLMPFFFLWMLFGFPGSLWRKCLHYGCIGIVAILTILPVSIRNYYAGVHHSWVWTNSNGGITFWIGNNPSSNGKFSYSGTVLKESRERMRKEGTSYGDEVFRYVKERTKEYVKLEYTKFKLFWRGYEIGNNIPYYVFRGISRILRLPWVNFVLLGPLAICGMVLACRRWKEAFILYGFAGVQLATTLIFFALARYRLPVVPVFSIFAAYATWRTVHYARQRKWLFCLLIFAGVSLSYVLMNYPYASSCYQDHYGERMPVVRMLRYWDVFHLQRL</sequence>
<organism evidence="10 11">
    <name type="scientific">candidate division KSB3 bacterium</name>
    <dbReference type="NCBI Taxonomy" id="2044937"/>
    <lineage>
        <taxon>Bacteria</taxon>
        <taxon>candidate division KSB3</taxon>
    </lineage>
</organism>
<dbReference type="Proteomes" id="UP000229740">
    <property type="component" value="Unassembled WGS sequence"/>
</dbReference>
<feature type="domain" description="Glycosyltransferase RgtA/B/C/D-like" evidence="9">
    <location>
        <begin position="484"/>
        <end position="640"/>
    </location>
</feature>
<evidence type="ECO:0000256" key="7">
    <source>
        <dbReference type="ARBA" id="ARBA00023136"/>
    </source>
</evidence>
<evidence type="ECO:0000256" key="5">
    <source>
        <dbReference type="ARBA" id="ARBA00022692"/>
    </source>
</evidence>
<evidence type="ECO:0000313" key="10">
    <source>
        <dbReference type="EMBL" id="PID60393.1"/>
    </source>
</evidence>
<feature type="transmembrane region" description="Helical" evidence="8">
    <location>
        <begin position="13"/>
        <end position="30"/>
    </location>
</feature>
<protein>
    <recommendedName>
        <fullName evidence="9">Glycosyltransferase RgtA/B/C/D-like domain-containing protein</fullName>
    </recommendedName>
</protein>
<comment type="subcellular location">
    <subcellularLocation>
        <location evidence="1">Cell membrane</location>
        <topology evidence="1">Multi-pass membrane protein</topology>
    </subcellularLocation>
</comment>
<feature type="transmembrane region" description="Helical" evidence="8">
    <location>
        <begin position="422"/>
        <end position="440"/>
    </location>
</feature>
<evidence type="ECO:0000256" key="1">
    <source>
        <dbReference type="ARBA" id="ARBA00004651"/>
    </source>
</evidence>